<feature type="region of interest" description="Disordered" evidence="1">
    <location>
        <begin position="1"/>
        <end position="24"/>
    </location>
</feature>
<reference evidence="2 3" key="1">
    <citation type="submission" date="2018-07" db="EMBL/GenBank/DDBJ databases">
        <title>Whole Genome Shotgun Sequence of Streptomyces spongiicola strain 531S.</title>
        <authorList>
            <person name="Dohra H."/>
            <person name="Kodani S."/>
        </authorList>
    </citation>
    <scope>NUCLEOTIDE SEQUENCE [LARGE SCALE GENOMIC DNA]</scope>
    <source>
        <strain evidence="2 3">531S</strain>
    </source>
</reference>
<name>A0A388SR44_9ACTN</name>
<feature type="compositionally biased region" description="Basic and acidic residues" evidence="1">
    <location>
        <begin position="45"/>
        <end position="59"/>
    </location>
</feature>
<gene>
    <name evidence="2" type="ORF">SSP531S_02880</name>
</gene>
<feature type="region of interest" description="Disordered" evidence="1">
    <location>
        <begin position="85"/>
        <end position="164"/>
    </location>
</feature>
<evidence type="ECO:0000313" key="3">
    <source>
        <dbReference type="Proteomes" id="UP000265354"/>
    </source>
</evidence>
<feature type="compositionally biased region" description="Low complexity" evidence="1">
    <location>
        <begin position="85"/>
        <end position="105"/>
    </location>
</feature>
<evidence type="ECO:0000313" key="2">
    <source>
        <dbReference type="EMBL" id="GBP98895.1"/>
    </source>
</evidence>
<organism evidence="2 3">
    <name type="scientific">Streptomyces spongiicola</name>
    <dbReference type="NCBI Taxonomy" id="1690221"/>
    <lineage>
        <taxon>Bacteria</taxon>
        <taxon>Bacillati</taxon>
        <taxon>Actinomycetota</taxon>
        <taxon>Actinomycetes</taxon>
        <taxon>Kitasatosporales</taxon>
        <taxon>Streptomycetaceae</taxon>
        <taxon>Streptomyces</taxon>
    </lineage>
</organism>
<dbReference type="AlphaFoldDB" id="A0A388SR44"/>
<feature type="region of interest" description="Disordered" evidence="1">
    <location>
        <begin position="38"/>
        <end position="59"/>
    </location>
</feature>
<dbReference type="EMBL" id="BGZL01000001">
    <property type="protein sequence ID" value="GBP98895.1"/>
    <property type="molecule type" value="Genomic_DNA"/>
</dbReference>
<protein>
    <submittedName>
        <fullName evidence="2">Uncharacterized protein</fullName>
    </submittedName>
</protein>
<evidence type="ECO:0000256" key="1">
    <source>
        <dbReference type="SAM" id="MobiDB-lite"/>
    </source>
</evidence>
<dbReference type="Proteomes" id="UP000265354">
    <property type="component" value="Unassembled WGS sequence"/>
</dbReference>
<sequence length="164" mass="17187">MAGTEVAGTEVSRSEEPGRAMSWRGPWYRRVRRLPGSELPGWEETTAHDAARDESAGAGRRDVVCGVCAAMNADAHIDANTNTDTKANAKANTDTDTNTNTNTNAHINAHMNADADTTGDRSRAVRGMGTARTGPGRLVAGGHRTGDGTRSVTGGLVDGRGGRR</sequence>
<accession>A0A388SR44</accession>
<proteinExistence type="predicted"/>
<comment type="caution">
    <text evidence="2">The sequence shown here is derived from an EMBL/GenBank/DDBJ whole genome shotgun (WGS) entry which is preliminary data.</text>
</comment>